<reference evidence="2" key="1">
    <citation type="journal article" date="2019" name="Int. J. Syst. Evol. Microbiol.">
        <title>The Global Catalogue of Microorganisms (GCM) 10K type strain sequencing project: providing services to taxonomists for standard genome sequencing and annotation.</title>
        <authorList>
            <consortium name="The Broad Institute Genomics Platform"/>
            <consortium name="The Broad Institute Genome Sequencing Center for Infectious Disease"/>
            <person name="Wu L."/>
            <person name="Ma J."/>
        </authorList>
    </citation>
    <scope>NUCLEOTIDE SEQUENCE [LARGE SCALE GENOMIC DNA]</scope>
    <source>
        <strain evidence="2">CGMCC 1.8957</strain>
    </source>
</reference>
<dbReference type="PIRSF" id="PIRSF029669">
    <property type="entry name" value="UCP029669"/>
    <property type="match status" value="1"/>
</dbReference>
<accession>A0ABQ3LU48</accession>
<dbReference type="Gene3D" id="3.90.1530.10">
    <property type="entry name" value="Conserved hypothetical protein from pyrococcus furiosus pfu- 392566-001, ParB domain"/>
    <property type="match status" value="1"/>
</dbReference>
<proteinExistence type="predicted"/>
<comment type="caution">
    <text evidence="1">The sequence shown here is derived from an EMBL/GenBank/DDBJ whole genome shotgun (WGS) entry which is preliminary data.</text>
</comment>
<gene>
    <name evidence="1" type="ORF">GCM10008023_40410</name>
</gene>
<dbReference type="SUPFAM" id="SSF110849">
    <property type="entry name" value="ParB/Sulfiredoxin"/>
    <property type="match status" value="1"/>
</dbReference>
<dbReference type="InterPro" id="IPR016932">
    <property type="entry name" value="UCP029669"/>
</dbReference>
<dbReference type="RefSeq" id="WP_189677796.1">
    <property type="nucleotide sequence ID" value="NZ_BNAQ01000012.1"/>
</dbReference>
<dbReference type="CDD" id="cd16390">
    <property type="entry name" value="ParB_N_Srx_like"/>
    <property type="match status" value="1"/>
</dbReference>
<keyword evidence="2" id="KW-1185">Reference proteome</keyword>
<dbReference type="EMBL" id="BNAQ01000012">
    <property type="protein sequence ID" value="GHH26166.1"/>
    <property type="molecule type" value="Genomic_DNA"/>
</dbReference>
<organism evidence="1 2">
    <name type="scientific">Sphingomonas glacialis</name>
    <dbReference type="NCBI Taxonomy" id="658225"/>
    <lineage>
        <taxon>Bacteria</taxon>
        <taxon>Pseudomonadati</taxon>
        <taxon>Pseudomonadota</taxon>
        <taxon>Alphaproteobacteria</taxon>
        <taxon>Sphingomonadales</taxon>
        <taxon>Sphingomonadaceae</taxon>
        <taxon>Sphingomonas</taxon>
    </lineage>
</organism>
<dbReference type="Proteomes" id="UP000652430">
    <property type="component" value="Unassembled WGS sequence"/>
</dbReference>
<dbReference type="Gene3D" id="1.10.8.10">
    <property type="entry name" value="DNA helicase RuvA subunit, C-terminal domain"/>
    <property type="match status" value="1"/>
</dbReference>
<dbReference type="InterPro" id="IPR036086">
    <property type="entry name" value="ParB/Sulfiredoxin_sf"/>
</dbReference>
<evidence type="ECO:0000313" key="1">
    <source>
        <dbReference type="EMBL" id="GHH26166.1"/>
    </source>
</evidence>
<dbReference type="Pfam" id="PF08857">
    <property type="entry name" value="ParBc_2"/>
    <property type="match status" value="1"/>
</dbReference>
<protein>
    <submittedName>
        <fullName evidence="1">Chromosome partitioning protein ParB</fullName>
    </submittedName>
</protein>
<name>A0ABQ3LU48_9SPHN</name>
<evidence type="ECO:0000313" key="2">
    <source>
        <dbReference type="Proteomes" id="UP000652430"/>
    </source>
</evidence>
<sequence length="202" mass="22741">MSDTTLGIALEDLRPTQMTVGYREIATKRREWHDAGAKDRIKLLRKHIVPAVIGPKGRPYIVDHHHFVRALLEEGVNEVGVYIVADLSHLAKDEFWTFLDNSAWCHAYDADGERRALSKIPNKMSDLKDDPYRSLVGALIRAGGCAKTSRPFFEFLWADFLRRRIKRSLIDGDFDEALAEAMNLAGSDSACSLPGWCKGRKG</sequence>
<dbReference type="InterPro" id="IPR014956">
    <property type="entry name" value="ParBc_2"/>
</dbReference>